<dbReference type="Pfam" id="PF15341">
    <property type="entry name" value="SLX9"/>
    <property type="match status" value="1"/>
</dbReference>
<sequence length="184" mass="20984">MGKVKYRKRNQSAAGSKTKKSSVSKQSSLKNKEEMKTPSMSMRHFQRRLAITPNDLSAEERLAWACQKFLQNKSVDKGHDGLHQTKQNKRARKRLLAKKKMAGAFGNMDSLVNALPAVEKDARNRSVKKKPRLSKSLKTQETEMIKDIQWYRSAIQDPAFQTDPFAAVAANIHQRLRTEQKESS</sequence>
<dbReference type="GO" id="GO:0000462">
    <property type="term" value="P:maturation of SSU-rRNA from tricistronic rRNA transcript (SSU-rRNA, 5.8S rRNA, LSU-rRNA)"/>
    <property type="evidence" value="ECO:0007669"/>
    <property type="project" value="InterPro"/>
</dbReference>
<feature type="region of interest" description="Disordered" evidence="4">
    <location>
        <begin position="1"/>
        <end position="45"/>
    </location>
</feature>
<keyword evidence="3" id="KW-0539">Nucleus</keyword>
<dbReference type="GO" id="GO:0030688">
    <property type="term" value="C:preribosome, small subunit precursor"/>
    <property type="evidence" value="ECO:0007669"/>
    <property type="project" value="InterPro"/>
</dbReference>
<dbReference type="GO" id="GO:0005730">
    <property type="term" value="C:nucleolus"/>
    <property type="evidence" value="ECO:0007669"/>
    <property type="project" value="UniProtKB-SubCell"/>
</dbReference>
<reference evidence="5 6" key="1">
    <citation type="submission" date="2024-04" db="EMBL/GenBank/DDBJ databases">
        <authorList>
            <person name="Rising A."/>
            <person name="Reimegard J."/>
            <person name="Sonavane S."/>
            <person name="Akerstrom W."/>
            <person name="Nylinder S."/>
            <person name="Hedman E."/>
            <person name="Kallberg Y."/>
        </authorList>
    </citation>
    <scope>NUCLEOTIDE SEQUENCE [LARGE SCALE GENOMIC DNA]</scope>
</reference>
<accession>A0AAV2BAW7</accession>
<name>A0AAV2BAW7_9ARAC</name>
<gene>
    <name evidence="5" type="ORF">LARSCL_LOCUS18149</name>
</gene>
<evidence type="ECO:0008006" key="7">
    <source>
        <dbReference type="Google" id="ProtNLM"/>
    </source>
</evidence>
<dbReference type="GO" id="GO:0030686">
    <property type="term" value="C:90S preribosome"/>
    <property type="evidence" value="ECO:0007669"/>
    <property type="project" value="InterPro"/>
</dbReference>
<evidence type="ECO:0000256" key="1">
    <source>
        <dbReference type="ARBA" id="ARBA00004604"/>
    </source>
</evidence>
<dbReference type="AlphaFoldDB" id="A0AAV2BAW7"/>
<protein>
    <recommendedName>
        <fullName evidence="7">Ribosome biogenesis protein SLX9</fullName>
    </recommendedName>
</protein>
<dbReference type="Proteomes" id="UP001497382">
    <property type="component" value="Unassembled WGS sequence"/>
</dbReference>
<proteinExistence type="inferred from homology"/>
<keyword evidence="6" id="KW-1185">Reference proteome</keyword>
<comment type="similarity">
    <text evidence="2">Belongs to the SLX9 family.</text>
</comment>
<dbReference type="InterPro" id="IPR028160">
    <property type="entry name" value="Slx9-like"/>
</dbReference>
<evidence type="ECO:0000256" key="3">
    <source>
        <dbReference type="ARBA" id="ARBA00023242"/>
    </source>
</evidence>
<comment type="subcellular location">
    <subcellularLocation>
        <location evidence="1">Nucleus</location>
        <location evidence="1">Nucleolus</location>
    </subcellularLocation>
</comment>
<evidence type="ECO:0000313" key="5">
    <source>
        <dbReference type="EMBL" id="CAL1293378.1"/>
    </source>
</evidence>
<comment type="caution">
    <text evidence="5">The sequence shown here is derived from an EMBL/GenBank/DDBJ whole genome shotgun (WGS) entry which is preliminary data.</text>
</comment>
<feature type="compositionally biased region" description="Basic residues" evidence="4">
    <location>
        <begin position="1"/>
        <end position="10"/>
    </location>
</feature>
<evidence type="ECO:0000256" key="4">
    <source>
        <dbReference type="SAM" id="MobiDB-lite"/>
    </source>
</evidence>
<organism evidence="5 6">
    <name type="scientific">Larinioides sclopetarius</name>
    <dbReference type="NCBI Taxonomy" id="280406"/>
    <lineage>
        <taxon>Eukaryota</taxon>
        <taxon>Metazoa</taxon>
        <taxon>Ecdysozoa</taxon>
        <taxon>Arthropoda</taxon>
        <taxon>Chelicerata</taxon>
        <taxon>Arachnida</taxon>
        <taxon>Araneae</taxon>
        <taxon>Araneomorphae</taxon>
        <taxon>Entelegynae</taxon>
        <taxon>Araneoidea</taxon>
        <taxon>Araneidae</taxon>
        <taxon>Larinioides</taxon>
    </lineage>
</organism>
<evidence type="ECO:0000313" key="6">
    <source>
        <dbReference type="Proteomes" id="UP001497382"/>
    </source>
</evidence>
<dbReference type="EMBL" id="CAXIEN010000325">
    <property type="protein sequence ID" value="CAL1293378.1"/>
    <property type="molecule type" value="Genomic_DNA"/>
</dbReference>
<evidence type="ECO:0000256" key="2">
    <source>
        <dbReference type="ARBA" id="ARBA00011022"/>
    </source>
</evidence>